<feature type="non-terminal residue" evidence="2">
    <location>
        <position position="1"/>
    </location>
</feature>
<dbReference type="SUPFAM" id="SSF51735">
    <property type="entry name" value="NAD(P)-binding Rossmann-fold domains"/>
    <property type="match status" value="1"/>
</dbReference>
<dbReference type="PANTHER" id="PTHR33303">
    <property type="entry name" value="CYTOPLASMIC PROTEIN-RELATED"/>
    <property type="match status" value="1"/>
</dbReference>
<dbReference type="Proteomes" id="UP000664859">
    <property type="component" value="Unassembled WGS sequence"/>
</dbReference>
<proteinExistence type="predicted"/>
<dbReference type="SMART" id="SM00881">
    <property type="entry name" value="CoA_binding"/>
    <property type="match status" value="1"/>
</dbReference>
<evidence type="ECO:0000313" key="3">
    <source>
        <dbReference type="Proteomes" id="UP000664859"/>
    </source>
</evidence>
<dbReference type="AlphaFoldDB" id="A0A835YIV2"/>
<feature type="domain" description="CoA-binding" evidence="1">
    <location>
        <begin position="6"/>
        <end position="103"/>
    </location>
</feature>
<dbReference type="PANTHER" id="PTHR33303:SF2">
    <property type="entry name" value="COA-BINDING DOMAIN-CONTAINING PROTEIN"/>
    <property type="match status" value="1"/>
</dbReference>
<gene>
    <name evidence="2" type="ORF">JKP88DRAFT_155578</name>
</gene>
<organism evidence="2 3">
    <name type="scientific">Tribonema minus</name>
    <dbReference type="NCBI Taxonomy" id="303371"/>
    <lineage>
        <taxon>Eukaryota</taxon>
        <taxon>Sar</taxon>
        <taxon>Stramenopiles</taxon>
        <taxon>Ochrophyta</taxon>
        <taxon>PX clade</taxon>
        <taxon>Xanthophyceae</taxon>
        <taxon>Tribonematales</taxon>
        <taxon>Tribonemataceae</taxon>
        <taxon>Tribonema</taxon>
    </lineage>
</organism>
<keyword evidence="3" id="KW-1185">Reference proteome</keyword>
<dbReference type="OrthoDB" id="5138418at2759"/>
<dbReference type="EMBL" id="JAFCMP010000552">
    <property type="protein sequence ID" value="KAG5175258.1"/>
    <property type="molecule type" value="Genomic_DNA"/>
</dbReference>
<dbReference type="InterPro" id="IPR036291">
    <property type="entry name" value="NAD(P)-bd_dom_sf"/>
</dbReference>
<sequence length="132" mass="14067">SLVRNFLSSSTFFVVGATNRRDKFGNKVLRCYQQHGRAVTPVHPALAAIEGLRAYAALRDVPAALRPPLDCGVSVITSPAVTLGVVQQAHELGLRKLWLQPGAESEEVVALAAALGMELIYGGPCVLVELGY</sequence>
<feature type="non-terminal residue" evidence="2">
    <location>
        <position position="132"/>
    </location>
</feature>
<evidence type="ECO:0000313" key="2">
    <source>
        <dbReference type="EMBL" id="KAG5175258.1"/>
    </source>
</evidence>
<name>A0A835YIV2_9STRA</name>
<dbReference type="Gene3D" id="3.40.50.720">
    <property type="entry name" value="NAD(P)-binding Rossmann-like Domain"/>
    <property type="match status" value="1"/>
</dbReference>
<reference evidence="2" key="1">
    <citation type="submission" date="2021-02" db="EMBL/GenBank/DDBJ databases">
        <title>First Annotated Genome of the Yellow-green Alga Tribonema minus.</title>
        <authorList>
            <person name="Mahan K.M."/>
        </authorList>
    </citation>
    <scope>NUCLEOTIDE SEQUENCE</scope>
    <source>
        <strain evidence="2">UTEX B ZZ1240</strain>
    </source>
</reference>
<evidence type="ECO:0000259" key="1">
    <source>
        <dbReference type="SMART" id="SM00881"/>
    </source>
</evidence>
<accession>A0A835YIV2</accession>
<comment type="caution">
    <text evidence="2">The sequence shown here is derived from an EMBL/GenBank/DDBJ whole genome shotgun (WGS) entry which is preliminary data.</text>
</comment>
<dbReference type="Pfam" id="PF13380">
    <property type="entry name" value="CoA_binding_2"/>
    <property type="match status" value="1"/>
</dbReference>
<protein>
    <submittedName>
        <fullName evidence="2">CoA-binding domain protein</fullName>
    </submittedName>
</protein>
<dbReference type="InterPro" id="IPR003781">
    <property type="entry name" value="CoA-bd"/>
</dbReference>